<feature type="transmembrane region" description="Helical" evidence="1">
    <location>
        <begin position="173"/>
        <end position="193"/>
    </location>
</feature>
<gene>
    <name evidence="2" type="ORF">ERS852407_02990</name>
</gene>
<dbReference type="RefSeq" id="WP_055656321.1">
    <property type="nucleotide sequence ID" value="NZ_CABIXC010000007.1"/>
</dbReference>
<name>A0A174FLE1_9FIRM</name>
<evidence type="ECO:0000313" key="3">
    <source>
        <dbReference type="Proteomes" id="UP000095651"/>
    </source>
</evidence>
<sequence>MKEFIIKTAWPMVPPRPYSAFHICIMAAGFLAAVLAAYFLSRKTERKFFIRLLFFCGVILAASEIYKQLFLYYVVNQEQYDWWYFPFQLCSLPMYFCLLLPLVKNRRLQLIILTFMQDFNLLGGIMALAEPSGLLHPYWFLTLHGLLWHILLIFIGLLIGFSHESDSSFTGYISTLPLFLICCGIATLINVTAKPLGQADMFYISPYYPNNQAVFYTISQKLGVLPGNIIYLLSICAGGLLFHMIFARLFRHAARS</sequence>
<organism evidence="2 3">
    <name type="scientific">Hungatella hathewayi</name>
    <dbReference type="NCBI Taxonomy" id="154046"/>
    <lineage>
        <taxon>Bacteria</taxon>
        <taxon>Bacillati</taxon>
        <taxon>Bacillota</taxon>
        <taxon>Clostridia</taxon>
        <taxon>Lachnospirales</taxon>
        <taxon>Lachnospiraceae</taxon>
        <taxon>Hungatella</taxon>
    </lineage>
</organism>
<accession>A0A174FLE1</accession>
<keyword evidence="1" id="KW-0472">Membrane</keyword>
<protein>
    <submittedName>
        <fullName evidence="2">Integral membrane protein (Intg_mem_TP0381)</fullName>
    </submittedName>
</protein>
<dbReference type="AlphaFoldDB" id="A0A174FLE1"/>
<evidence type="ECO:0000256" key="1">
    <source>
        <dbReference type="SAM" id="Phobius"/>
    </source>
</evidence>
<feature type="transmembrane region" description="Helical" evidence="1">
    <location>
        <begin position="20"/>
        <end position="40"/>
    </location>
</feature>
<feature type="transmembrane region" description="Helical" evidence="1">
    <location>
        <begin position="52"/>
        <end position="70"/>
    </location>
</feature>
<keyword evidence="1" id="KW-0812">Transmembrane</keyword>
<evidence type="ECO:0000313" key="2">
    <source>
        <dbReference type="EMBL" id="CUO49389.1"/>
    </source>
</evidence>
<dbReference type="Pfam" id="PF14808">
    <property type="entry name" value="TMEM164"/>
    <property type="match status" value="1"/>
</dbReference>
<dbReference type="EMBL" id="CYZE01000007">
    <property type="protein sequence ID" value="CUO49389.1"/>
    <property type="molecule type" value="Genomic_DNA"/>
</dbReference>
<feature type="transmembrane region" description="Helical" evidence="1">
    <location>
        <begin position="141"/>
        <end position="161"/>
    </location>
</feature>
<feature type="transmembrane region" description="Helical" evidence="1">
    <location>
        <begin position="229"/>
        <end position="250"/>
    </location>
</feature>
<reference evidence="2 3" key="1">
    <citation type="submission" date="2015-09" db="EMBL/GenBank/DDBJ databases">
        <authorList>
            <consortium name="Pathogen Informatics"/>
        </authorList>
    </citation>
    <scope>NUCLEOTIDE SEQUENCE [LARGE SCALE GENOMIC DNA]</scope>
    <source>
        <strain evidence="2 3">2789STDY5608850</strain>
    </source>
</reference>
<proteinExistence type="predicted"/>
<feature type="transmembrane region" description="Helical" evidence="1">
    <location>
        <begin position="82"/>
        <end position="103"/>
    </location>
</feature>
<keyword evidence="1" id="KW-1133">Transmembrane helix</keyword>
<feature type="transmembrane region" description="Helical" evidence="1">
    <location>
        <begin position="110"/>
        <end position="129"/>
    </location>
</feature>
<dbReference type="Proteomes" id="UP000095651">
    <property type="component" value="Unassembled WGS sequence"/>
</dbReference>